<dbReference type="InterPro" id="IPR027417">
    <property type="entry name" value="P-loop_NTPase"/>
</dbReference>
<dbReference type="InterPro" id="IPR000432">
    <property type="entry name" value="DNA_mismatch_repair_MutS_C"/>
</dbReference>
<keyword evidence="8" id="KW-0175">Coiled coil</keyword>
<reference evidence="10" key="2">
    <citation type="submission" date="2021-04" db="EMBL/GenBank/DDBJ databases">
        <authorList>
            <person name="Gilroy R."/>
        </authorList>
    </citation>
    <scope>NUCLEOTIDE SEQUENCE</scope>
    <source>
        <strain evidence="10">Gambia11-129</strain>
    </source>
</reference>
<dbReference type="GO" id="GO:0045910">
    <property type="term" value="P:negative regulation of DNA recombination"/>
    <property type="evidence" value="ECO:0007669"/>
    <property type="project" value="InterPro"/>
</dbReference>
<keyword evidence="1 7" id="KW-0699">rRNA-binding</keyword>
<comment type="function">
    <text evidence="7">Acts as a ribosome collision sensor, splitting the ribosome into its 2 subunits. Detects stalled/collided 70S ribosomes which it binds and splits by an ATP-hydrolysis driven conformational change. Acts upstream of the ribosome quality control system (RQC), a ribosome-associated complex that mediates the extraction of incompletely synthesized nascent chains from stalled ribosomes and their subsequent degradation. Probably generates substrates for RQC.</text>
</comment>
<dbReference type="SUPFAM" id="SSF48334">
    <property type="entry name" value="DNA repair protein MutS, domain III"/>
    <property type="match status" value="1"/>
</dbReference>
<dbReference type="PROSITE" id="PS00486">
    <property type="entry name" value="DNA_MISMATCH_REPAIR_2"/>
    <property type="match status" value="1"/>
</dbReference>
<dbReference type="EC" id="3.1.-.-" evidence="7"/>
<dbReference type="SMART" id="SM00534">
    <property type="entry name" value="MUTSac"/>
    <property type="match status" value="1"/>
</dbReference>
<keyword evidence="4 7" id="KW-0067">ATP-binding</keyword>
<dbReference type="PANTHER" id="PTHR48466:SF2">
    <property type="entry name" value="OS10G0509000 PROTEIN"/>
    <property type="match status" value="1"/>
</dbReference>
<dbReference type="InterPro" id="IPR036187">
    <property type="entry name" value="DNA_mismatch_repair_MutS_sf"/>
</dbReference>
<evidence type="ECO:0000256" key="2">
    <source>
        <dbReference type="ARBA" id="ARBA00022741"/>
    </source>
</evidence>
<evidence type="ECO:0000313" key="11">
    <source>
        <dbReference type="Proteomes" id="UP000823936"/>
    </source>
</evidence>
<feature type="binding site" evidence="7">
    <location>
        <begin position="320"/>
        <end position="327"/>
    </location>
    <ligand>
        <name>ATP</name>
        <dbReference type="ChEBI" id="CHEBI:30616"/>
    </ligand>
</feature>
<dbReference type="HAMAP" id="MF_00092">
    <property type="entry name" value="MutS2"/>
    <property type="match status" value="1"/>
</dbReference>
<evidence type="ECO:0000256" key="3">
    <source>
        <dbReference type="ARBA" id="ARBA00022801"/>
    </source>
</evidence>
<dbReference type="InterPro" id="IPR045076">
    <property type="entry name" value="MutS"/>
</dbReference>
<evidence type="ECO:0000256" key="6">
    <source>
        <dbReference type="ARBA" id="ARBA00023125"/>
    </source>
</evidence>
<evidence type="ECO:0000256" key="5">
    <source>
        <dbReference type="ARBA" id="ARBA00022884"/>
    </source>
</evidence>
<dbReference type="PIRSF" id="PIRSF005814">
    <property type="entry name" value="MutS_YshD"/>
    <property type="match status" value="1"/>
</dbReference>
<comment type="similarity">
    <text evidence="7">Belongs to the DNA mismatch repair MutS family. MutS2 subfamily.</text>
</comment>
<keyword evidence="3 7" id="KW-0378">Hydrolase</keyword>
<accession>A0A9D1PSB8</accession>
<dbReference type="GO" id="GO:0030983">
    <property type="term" value="F:mismatched DNA binding"/>
    <property type="evidence" value="ECO:0007669"/>
    <property type="project" value="InterPro"/>
</dbReference>
<dbReference type="InterPro" id="IPR005747">
    <property type="entry name" value="MutS2"/>
</dbReference>
<comment type="function">
    <text evidence="7">Endonuclease that is involved in the suppression of homologous recombination and thus may have a key role in the control of bacterial genetic diversity.</text>
</comment>
<evidence type="ECO:0000259" key="9">
    <source>
        <dbReference type="PROSITE" id="PS50828"/>
    </source>
</evidence>
<dbReference type="GO" id="GO:0019843">
    <property type="term" value="F:rRNA binding"/>
    <property type="evidence" value="ECO:0007669"/>
    <property type="project" value="UniProtKB-UniRule"/>
</dbReference>
<proteinExistence type="inferred from homology"/>
<comment type="caution">
    <text evidence="10">The sequence shown here is derived from an EMBL/GenBank/DDBJ whole genome shotgun (WGS) entry which is preliminary data.</text>
</comment>
<dbReference type="PANTHER" id="PTHR48466">
    <property type="entry name" value="OS10G0509000 PROTEIN-RELATED"/>
    <property type="match status" value="1"/>
</dbReference>
<evidence type="ECO:0000256" key="8">
    <source>
        <dbReference type="SAM" id="Coils"/>
    </source>
</evidence>
<dbReference type="GO" id="GO:0140664">
    <property type="term" value="F:ATP-dependent DNA damage sensor activity"/>
    <property type="evidence" value="ECO:0007669"/>
    <property type="project" value="InterPro"/>
</dbReference>
<dbReference type="EC" id="3.6.4.-" evidence="7"/>
<dbReference type="Pfam" id="PF00488">
    <property type="entry name" value="MutS_V"/>
    <property type="match status" value="1"/>
</dbReference>
<dbReference type="SUPFAM" id="SSF52540">
    <property type="entry name" value="P-loop containing nucleoside triphosphate hydrolases"/>
    <property type="match status" value="1"/>
</dbReference>
<reference evidence="10" key="1">
    <citation type="journal article" date="2021" name="PeerJ">
        <title>Extensive microbial diversity within the chicken gut microbiome revealed by metagenomics and culture.</title>
        <authorList>
            <person name="Gilroy R."/>
            <person name="Ravi A."/>
            <person name="Getino M."/>
            <person name="Pursley I."/>
            <person name="Horton D.L."/>
            <person name="Alikhan N.F."/>
            <person name="Baker D."/>
            <person name="Gharbi K."/>
            <person name="Hall N."/>
            <person name="Watson M."/>
            <person name="Adriaenssens E.M."/>
            <person name="Foster-Nyarko E."/>
            <person name="Jarju S."/>
            <person name="Secka A."/>
            <person name="Antonio M."/>
            <person name="Oren A."/>
            <person name="Chaudhuri R.R."/>
            <person name="La Ragione R."/>
            <person name="Hildebrand F."/>
            <person name="Pallen M.J."/>
        </authorList>
    </citation>
    <scope>NUCLEOTIDE SEQUENCE</scope>
    <source>
        <strain evidence="10">Gambia11-129</strain>
    </source>
</reference>
<evidence type="ECO:0000256" key="1">
    <source>
        <dbReference type="ARBA" id="ARBA00022730"/>
    </source>
</evidence>
<dbReference type="InterPro" id="IPR036063">
    <property type="entry name" value="Smr_dom_sf"/>
</dbReference>
<dbReference type="GO" id="GO:0006298">
    <property type="term" value="P:mismatch repair"/>
    <property type="evidence" value="ECO:0007669"/>
    <property type="project" value="InterPro"/>
</dbReference>
<keyword evidence="5 7" id="KW-0694">RNA-binding</keyword>
<comment type="subunit">
    <text evidence="7">Homodimer. Binds to stalled ribosomes, contacting rRNA.</text>
</comment>
<dbReference type="SMART" id="SM00463">
    <property type="entry name" value="SMR"/>
    <property type="match status" value="1"/>
</dbReference>
<feature type="coiled-coil region" evidence="8">
    <location>
        <begin position="508"/>
        <end position="623"/>
    </location>
</feature>
<sequence>MKGRSDKKGLILIELDKVLDDVKKNMLFPESESYINIDLVTGDKDKLESRRSSFDFFLSRLEGGEVDLDSFPPISPILRNIRISHQDIDAADIYSAAVFLSSYFKSRRFLSDEFMPDENDELFVNDVFSYLDAQGGVNLSHPRIYPLVKEIEKKKDERSRYTLSFMKENAEIVMSENPSFRDQRLLIPIRAEKKGQIKSYIHSSSSSGQTLYAEPFALVDLNNSVFLAEDRLRAEIMKIKHELSERLRYISPYIEKKVEEVKSFDFFYTFSLWIKKNRAEHVELADTLSLIEARHPLLYEKAVPISITLDENVKAIVFSGANAGGKTVSMKTIALLAAINQITTYIPASGKSKLPLFSFFLADIGDNQDILSDASTFSAHLKNIRHVTEKADKNSLVLLDELGSGTDPKEGSAFSIATLEFLKRKARLTLVSSHYSDVKNYAYVSEDIINASLAFDDKSGVSLYKIIAGLPGDSHALSAARRAGINAEIIKKAEDLLKDNSSESVSLINSLISKSRSLDKKISQAENERRTLKFKKEALEKKIKENDDISYSLEKEGLKELNRLTDEIKRKLERLVMEIRTGELDSKKIKSVKDFISSLDKEKEKVSSSVEKKRKEREEAEEEIIFSPGELVFCGESRSKGKIIKKVRKNQYQVALENGLKLTLSASLITSRSQEKSTSVSFSVEKKNASYVVDYRGLSLAEAKEKLDAQIEAALYSNVSSFSIIHGLGDGILMRGLHEELKNNPYVSSYYFARPEDGGMGKTYVALNLDL</sequence>
<dbReference type="Pfam" id="PF01713">
    <property type="entry name" value="Smr"/>
    <property type="match status" value="1"/>
</dbReference>
<keyword evidence="7" id="KW-0540">Nuclease</keyword>
<dbReference type="NCBIfam" id="TIGR01069">
    <property type="entry name" value="mutS2"/>
    <property type="match status" value="1"/>
</dbReference>
<dbReference type="InterPro" id="IPR002625">
    <property type="entry name" value="Smr_dom"/>
</dbReference>
<keyword evidence="6 7" id="KW-0238">DNA-binding</keyword>
<dbReference type="AlphaFoldDB" id="A0A9D1PSB8"/>
<keyword evidence="2 7" id="KW-0547">Nucleotide-binding</keyword>
<dbReference type="GO" id="GO:0016887">
    <property type="term" value="F:ATP hydrolysis activity"/>
    <property type="evidence" value="ECO:0007669"/>
    <property type="project" value="InterPro"/>
</dbReference>
<dbReference type="Proteomes" id="UP000823936">
    <property type="component" value="Unassembled WGS sequence"/>
</dbReference>
<dbReference type="Gene3D" id="3.40.50.300">
    <property type="entry name" value="P-loop containing nucleotide triphosphate hydrolases"/>
    <property type="match status" value="1"/>
</dbReference>
<dbReference type="Gene3D" id="3.30.1370.110">
    <property type="match status" value="1"/>
</dbReference>
<dbReference type="GO" id="GO:0004519">
    <property type="term" value="F:endonuclease activity"/>
    <property type="evidence" value="ECO:0007669"/>
    <property type="project" value="UniProtKB-UniRule"/>
</dbReference>
<dbReference type="EMBL" id="DXHU01000005">
    <property type="protein sequence ID" value="HIV98320.1"/>
    <property type="molecule type" value="Genomic_DNA"/>
</dbReference>
<dbReference type="PROSITE" id="PS50828">
    <property type="entry name" value="SMR"/>
    <property type="match status" value="1"/>
</dbReference>
<dbReference type="GO" id="GO:0072344">
    <property type="term" value="P:rescue of stalled ribosome"/>
    <property type="evidence" value="ECO:0007669"/>
    <property type="project" value="UniProtKB-UniRule"/>
</dbReference>
<dbReference type="SUPFAM" id="SSF160443">
    <property type="entry name" value="SMR domain-like"/>
    <property type="match status" value="1"/>
</dbReference>
<protein>
    <recommendedName>
        <fullName evidence="7">Endonuclease MutS2</fullName>
        <ecNumber evidence="7">3.1.-.-</ecNumber>
    </recommendedName>
    <alternativeName>
        <fullName evidence="7">Ribosome-associated protein quality control-upstream factor</fullName>
        <shortName evidence="7">RQC-upstream factor</shortName>
        <shortName evidence="7">RqcU</shortName>
        <ecNumber evidence="7">3.6.4.-</ecNumber>
    </alternativeName>
</protein>
<evidence type="ECO:0000313" key="10">
    <source>
        <dbReference type="EMBL" id="HIV98320.1"/>
    </source>
</evidence>
<feature type="domain" description="Smr" evidence="9">
    <location>
        <begin position="693"/>
        <end position="768"/>
    </location>
</feature>
<dbReference type="GO" id="GO:0043023">
    <property type="term" value="F:ribosomal large subunit binding"/>
    <property type="evidence" value="ECO:0007669"/>
    <property type="project" value="UniProtKB-UniRule"/>
</dbReference>
<evidence type="ECO:0000256" key="4">
    <source>
        <dbReference type="ARBA" id="ARBA00022840"/>
    </source>
</evidence>
<organism evidence="10 11">
    <name type="scientific">Candidatus Ornithospirochaeta avicola</name>
    <dbReference type="NCBI Taxonomy" id="2840896"/>
    <lineage>
        <taxon>Bacteria</taxon>
        <taxon>Pseudomonadati</taxon>
        <taxon>Spirochaetota</taxon>
        <taxon>Spirochaetia</taxon>
        <taxon>Spirochaetales</taxon>
        <taxon>Spirochaetaceae</taxon>
        <taxon>Spirochaetaceae incertae sedis</taxon>
        <taxon>Candidatus Ornithospirochaeta</taxon>
    </lineage>
</organism>
<name>A0A9D1PSB8_9SPIO</name>
<gene>
    <name evidence="7" type="primary">mutS2</name>
    <name evidence="7" type="synonym">rqcU</name>
    <name evidence="10" type="ORF">IAB12_00890</name>
</gene>
<keyword evidence="7" id="KW-0255">Endonuclease</keyword>
<evidence type="ECO:0000256" key="7">
    <source>
        <dbReference type="HAMAP-Rule" id="MF_00092"/>
    </source>
</evidence>
<dbReference type="GO" id="GO:0005524">
    <property type="term" value="F:ATP binding"/>
    <property type="evidence" value="ECO:0007669"/>
    <property type="project" value="UniProtKB-UniRule"/>
</dbReference>